<evidence type="ECO:0000256" key="1">
    <source>
        <dbReference type="SAM" id="MobiDB-lite"/>
    </source>
</evidence>
<feature type="compositionally biased region" description="Polar residues" evidence="1">
    <location>
        <begin position="1"/>
        <end position="28"/>
    </location>
</feature>
<keyword evidence="2" id="KW-1133">Transmembrane helix</keyword>
<dbReference type="STRING" id="260086.SAMN05216207_102329"/>
<keyword evidence="4" id="KW-1185">Reference proteome</keyword>
<evidence type="ECO:0008006" key="5">
    <source>
        <dbReference type="Google" id="ProtNLM"/>
    </source>
</evidence>
<dbReference type="AlphaFoldDB" id="A0A1I5CIM3"/>
<proteinExistence type="predicted"/>
<evidence type="ECO:0000256" key="2">
    <source>
        <dbReference type="SAM" id="Phobius"/>
    </source>
</evidence>
<gene>
    <name evidence="3" type="ORF">SAMN05216207_102329</name>
</gene>
<name>A0A1I5CIM3_PSUAM</name>
<dbReference type="InterPro" id="IPR050445">
    <property type="entry name" value="Bact_polysacc_biosynth/exp"/>
</dbReference>
<evidence type="ECO:0000313" key="4">
    <source>
        <dbReference type="Proteomes" id="UP000199614"/>
    </source>
</evidence>
<evidence type="ECO:0000313" key="3">
    <source>
        <dbReference type="EMBL" id="SFN86747.1"/>
    </source>
</evidence>
<feature type="transmembrane region" description="Helical" evidence="2">
    <location>
        <begin position="282"/>
        <end position="301"/>
    </location>
</feature>
<keyword evidence="2" id="KW-0472">Membrane</keyword>
<protein>
    <recommendedName>
        <fullName evidence="5">Chain length determinant protein</fullName>
    </recommendedName>
</protein>
<feature type="region of interest" description="Disordered" evidence="1">
    <location>
        <begin position="1"/>
        <end position="61"/>
    </location>
</feature>
<dbReference type="EMBL" id="FOUY01000023">
    <property type="protein sequence ID" value="SFN86747.1"/>
    <property type="molecule type" value="Genomic_DNA"/>
</dbReference>
<feature type="transmembrane region" description="Helical" evidence="2">
    <location>
        <begin position="88"/>
        <end position="110"/>
    </location>
</feature>
<dbReference type="Proteomes" id="UP000199614">
    <property type="component" value="Unassembled WGS sequence"/>
</dbReference>
<dbReference type="PANTHER" id="PTHR32309:SF31">
    <property type="entry name" value="CAPSULAR EXOPOLYSACCHARIDE FAMILY"/>
    <property type="match status" value="1"/>
</dbReference>
<accession>A0A1I5CIM3</accession>
<reference evidence="3 4" key="1">
    <citation type="submission" date="2016-10" db="EMBL/GenBank/DDBJ databases">
        <authorList>
            <person name="de Groot N.N."/>
        </authorList>
    </citation>
    <scope>NUCLEOTIDE SEQUENCE [LARGE SCALE GENOMIC DNA]</scope>
    <source>
        <strain evidence="3 4">CGMCC 4.1877</strain>
    </source>
</reference>
<sequence>MSTNGTGPSDGSNGSVVTPDQGAPSTAPATPHEPECATGTPRTRPVPQVWPTAADRDAPAGAGWDALHEKIEESPAPQAMPLREARRLAQLALMIVLVCVGLAGGVWFLIPTEYTGRTELLYPVAVEQSTGFLREDRNLTTQLLLIGSRAVVEPVAGAHGVTVEDLQRRVTVEVVDSSEIIRVDVRAADRAEAVQLAGELTTRYMEISAGTRSAPAREYVSTELDKTRAALRTNPAPNLRERERALVAQLDSLTTADLARPVPTVLVPPFSVSAPAGPGVDVALVTGALLGVLVAAPVVLLRARRRRR</sequence>
<keyword evidence="2" id="KW-0812">Transmembrane</keyword>
<organism evidence="3 4">
    <name type="scientific">Pseudonocardia ammonioxydans</name>
    <dbReference type="NCBI Taxonomy" id="260086"/>
    <lineage>
        <taxon>Bacteria</taxon>
        <taxon>Bacillati</taxon>
        <taxon>Actinomycetota</taxon>
        <taxon>Actinomycetes</taxon>
        <taxon>Pseudonocardiales</taxon>
        <taxon>Pseudonocardiaceae</taxon>
        <taxon>Pseudonocardia</taxon>
    </lineage>
</organism>
<dbReference type="PANTHER" id="PTHR32309">
    <property type="entry name" value="TYROSINE-PROTEIN KINASE"/>
    <property type="match status" value="1"/>
</dbReference>